<dbReference type="HAMAP" id="MF_01925">
    <property type="entry name" value="P5C_reductase"/>
    <property type="match status" value="1"/>
</dbReference>
<feature type="domain" description="Pyrroline-5-carboxylate reductase catalytic N-terminal" evidence="8">
    <location>
        <begin position="2"/>
        <end position="93"/>
    </location>
</feature>
<dbReference type="AlphaFoldDB" id="E8R934"/>
<dbReference type="GO" id="GO:0055129">
    <property type="term" value="P:L-proline biosynthetic process"/>
    <property type="evidence" value="ECO:0007669"/>
    <property type="project" value="UniProtKB-UniRule"/>
</dbReference>
<dbReference type="PIRSF" id="PIRSF000193">
    <property type="entry name" value="Pyrrol-5-carb_rd"/>
    <property type="match status" value="1"/>
</dbReference>
<organism evidence="10 11">
    <name type="scientific">Desulfurococcus mucosus (strain ATCC 35584 / DSM 2162 / JCM 9187 / O7/1)</name>
    <dbReference type="NCBI Taxonomy" id="765177"/>
    <lineage>
        <taxon>Archaea</taxon>
        <taxon>Thermoproteota</taxon>
        <taxon>Thermoprotei</taxon>
        <taxon>Desulfurococcales</taxon>
        <taxon>Desulfurococcaceae</taxon>
        <taxon>Desulfurococcus</taxon>
    </lineage>
</organism>
<dbReference type="HOGENOM" id="CLU_042344_3_1_2"/>
<dbReference type="GeneID" id="10153399"/>
<comment type="subcellular location">
    <subcellularLocation>
        <location evidence="4">Cytoplasm</location>
    </subcellularLocation>
</comment>
<dbReference type="InterPro" id="IPR036291">
    <property type="entry name" value="NAD(P)-bd_dom_sf"/>
</dbReference>
<dbReference type="eggNOG" id="arCOG00455">
    <property type="taxonomic scope" value="Archaea"/>
</dbReference>
<comment type="similarity">
    <text evidence="1 4 7">Belongs to the pyrroline-5-carboxylate reductase family.</text>
</comment>
<dbReference type="EMBL" id="CP002363">
    <property type="protein sequence ID" value="ADV65010.1"/>
    <property type="molecule type" value="Genomic_DNA"/>
</dbReference>
<proteinExistence type="inferred from homology"/>
<feature type="binding site" evidence="6">
    <location>
        <position position="51"/>
    </location>
    <ligand>
        <name>NADPH</name>
        <dbReference type="ChEBI" id="CHEBI:57783"/>
    </ligand>
</feature>
<sequence length="271" mass="29243">MRIAVLGSGRIGTAVVKSLISCGYSDIVATGRRDETLSNAKSLGAHVTRDNDLAVKSSDVIFVTVKPYHFPALAKQVNRSSWVGKIIVSFMAGVRINTIKLIVGNSHVYRAMPNMNALVGLSSTAVAVDQEYDSKGLVEKLLKCMGRVYWVPEELLDAWTALAGSGPAFIAEIVDALVMSGVLVGLPRDLACDAVLDVLEGTARFLRNNDIHPAILRDEVTTPAGTTIRGLITMESEGVKAALMKTIEASYKRSMEIGREIDDNVRRELGL</sequence>
<gene>
    <name evidence="4" type="primary">proC</name>
    <name evidence="10" type="ordered locus">Desmu_0704</name>
</gene>
<dbReference type="Gene3D" id="1.10.3730.10">
    <property type="entry name" value="ProC C-terminal domain-like"/>
    <property type="match status" value="1"/>
</dbReference>
<dbReference type="InterPro" id="IPR029036">
    <property type="entry name" value="P5CR_dimer"/>
</dbReference>
<evidence type="ECO:0000313" key="10">
    <source>
        <dbReference type="EMBL" id="ADV65010.1"/>
    </source>
</evidence>
<evidence type="ECO:0000256" key="4">
    <source>
        <dbReference type="HAMAP-Rule" id="MF_01925"/>
    </source>
</evidence>
<comment type="function">
    <text evidence="4">Catalyzes the reduction of 1-pyrroline-5-carboxylate (PCA) to L-proline.</text>
</comment>
<protein>
    <recommendedName>
        <fullName evidence="4 5">Pyrroline-5-carboxylate reductase</fullName>
        <shortName evidence="4">P5C reductase</shortName>
        <shortName evidence="4">P5CR</shortName>
        <ecNumber evidence="4 5">1.5.1.2</ecNumber>
    </recommendedName>
    <alternativeName>
        <fullName evidence="4">PCA reductase</fullName>
    </alternativeName>
</protein>
<comment type="pathway">
    <text evidence="4 7">Amino-acid biosynthesis; L-proline biosynthesis; L-proline from L-glutamate 5-semialdehyde: step 1/1.</text>
</comment>
<evidence type="ECO:0000313" key="11">
    <source>
        <dbReference type="Proteomes" id="UP000001068"/>
    </source>
</evidence>
<dbReference type="STRING" id="765177.Desmu_0704"/>
<dbReference type="PANTHER" id="PTHR11645">
    <property type="entry name" value="PYRROLINE-5-CARBOXYLATE REDUCTASE"/>
    <property type="match status" value="1"/>
</dbReference>
<evidence type="ECO:0000256" key="5">
    <source>
        <dbReference type="NCBIfam" id="TIGR00112"/>
    </source>
</evidence>
<evidence type="ECO:0000256" key="3">
    <source>
        <dbReference type="ARBA" id="ARBA00023002"/>
    </source>
</evidence>
<evidence type="ECO:0000256" key="7">
    <source>
        <dbReference type="RuleBase" id="RU003903"/>
    </source>
</evidence>
<dbReference type="NCBIfam" id="TIGR00112">
    <property type="entry name" value="proC"/>
    <property type="match status" value="1"/>
</dbReference>
<dbReference type="InterPro" id="IPR008927">
    <property type="entry name" value="6-PGluconate_DH-like_C_sf"/>
</dbReference>
<dbReference type="OrthoDB" id="25257at2157"/>
<dbReference type="InterPro" id="IPR053790">
    <property type="entry name" value="P5CR-like_CS"/>
</dbReference>
<dbReference type="GO" id="GO:0005737">
    <property type="term" value="C:cytoplasm"/>
    <property type="evidence" value="ECO:0007669"/>
    <property type="project" value="UniProtKB-SubCell"/>
</dbReference>
<reference evidence="11" key="1">
    <citation type="submission" date="2010-11" db="EMBL/GenBank/DDBJ databases">
        <title>The complete genome of Desulfurococcus mucosus DSM 2162.</title>
        <authorList>
            <consortium name="US DOE Joint Genome Institute (JGI-PGF)"/>
            <person name="Lucas S."/>
            <person name="Copeland A."/>
            <person name="Lapidus A."/>
            <person name="Bruce D."/>
            <person name="Goodwin L."/>
            <person name="Pitluck S."/>
            <person name="Kyrpides N."/>
            <person name="Mavromatis K."/>
            <person name="Pagani I."/>
            <person name="Ivanova N."/>
            <person name="Ovchinnikova G."/>
            <person name="Chertkov O."/>
            <person name="Held B."/>
            <person name="Brettin T."/>
            <person name="Detter J.C."/>
            <person name="Tapia R."/>
            <person name="Han C."/>
            <person name="Land M."/>
            <person name="Hauser L."/>
            <person name="Markowitz V."/>
            <person name="Cheng J.-F."/>
            <person name="Hugenholtz P."/>
            <person name="Woyke T."/>
            <person name="Wu D."/>
            <person name="Wirth R."/>
            <person name="Bilek Y."/>
            <person name="Hader T."/>
            <person name="Klenk H.-P."/>
            <person name="Eisen J.A."/>
        </authorList>
    </citation>
    <scope>NUCLEOTIDE SEQUENCE [LARGE SCALE GENOMIC DNA]</scope>
    <source>
        <strain evidence="11">ATCC 35584 / DSM 2162 / JCM 9187 / O7/1</strain>
    </source>
</reference>
<dbReference type="InterPro" id="IPR000304">
    <property type="entry name" value="Pyrroline-COOH_reductase"/>
</dbReference>
<evidence type="ECO:0000256" key="1">
    <source>
        <dbReference type="ARBA" id="ARBA00005525"/>
    </source>
</evidence>
<dbReference type="PANTHER" id="PTHR11645:SF0">
    <property type="entry name" value="PYRROLINE-5-CARBOXYLATE REDUCTASE 3"/>
    <property type="match status" value="1"/>
</dbReference>
<dbReference type="RefSeq" id="WP_013562232.1">
    <property type="nucleotide sequence ID" value="NC_014961.1"/>
</dbReference>
<dbReference type="Proteomes" id="UP000001068">
    <property type="component" value="Chromosome"/>
</dbReference>
<dbReference type="KEGG" id="dmu:Desmu_0704"/>
<comment type="catalytic activity">
    <reaction evidence="4">
        <text>L-proline + NAD(+) = (S)-1-pyrroline-5-carboxylate + NADH + 2 H(+)</text>
        <dbReference type="Rhea" id="RHEA:14105"/>
        <dbReference type="ChEBI" id="CHEBI:15378"/>
        <dbReference type="ChEBI" id="CHEBI:17388"/>
        <dbReference type="ChEBI" id="CHEBI:57540"/>
        <dbReference type="ChEBI" id="CHEBI:57945"/>
        <dbReference type="ChEBI" id="CHEBI:60039"/>
        <dbReference type="EC" id="1.5.1.2"/>
    </reaction>
</comment>
<dbReference type="Pfam" id="PF03807">
    <property type="entry name" value="F420_oxidored"/>
    <property type="match status" value="1"/>
</dbReference>
<dbReference type="Pfam" id="PF14748">
    <property type="entry name" value="P5CR_dimer"/>
    <property type="match status" value="1"/>
</dbReference>
<dbReference type="InterPro" id="IPR028939">
    <property type="entry name" value="P5C_Rdtase_cat_N"/>
</dbReference>
<keyword evidence="11" id="KW-1185">Reference proteome</keyword>
<evidence type="ECO:0000256" key="2">
    <source>
        <dbReference type="ARBA" id="ARBA00022857"/>
    </source>
</evidence>
<dbReference type="PROSITE" id="PS00521">
    <property type="entry name" value="P5CR"/>
    <property type="match status" value="1"/>
</dbReference>
<dbReference type="Gene3D" id="3.40.50.720">
    <property type="entry name" value="NAD(P)-binding Rossmann-like Domain"/>
    <property type="match status" value="1"/>
</dbReference>
<keyword evidence="3 4" id="KW-0560">Oxidoreductase</keyword>
<dbReference type="SUPFAM" id="SSF48179">
    <property type="entry name" value="6-phosphogluconate dehydrogenase C-terminal domain-like"/>
    <property type="match status" value="1"/>
</dbReference>
<name>E8R934_DESM0</name>
<dbReference type="GO" id="GO:0004735">
    <property type="term" value="F:pyrroline-5-carboxylate reductase activity"/>
    <property type="evidence" value="ECO:0007669"/>
    <property type="project" value="UniProtKB-UniRule"/>
</dbReference>
<evidence type="ECO:0000256" key="6">
    <source>
        <dbReference type="PIRSR" id="PIRSR000193-1"/>
    </source>
</evidence>
<keyword evidence="4 7" id="KW-0028">Amino-acid biosynthesis</keyword>
<feature type="domain" description="Pyrroline-5-carboxylate reductase dimerisation" evidence="9">
    <location>
        <begin position="153"/>
        <end position="256"/>
    </location>
</feature>
<reference evidence="10 11" key="2">
    <citation type="journal article" date="2011" name="Stand. Genomic Sci.">
        <title>Complete genome sequence of Desulfurococcus mucosus type strain (O7/1).</title>
        <authorList>
            <person name="Wirth R."/>
            <person name="Chertkov O."/>
            <person name="Held B."/>
            <person name="Lapidus A."/>
            <person name="Nolan M."/>
            <person name="Lucas S."/>
            <person name="Hammon N."/>
            <person name="Deshpande S."/>
            <person name="Cheng J.F."/>
            <person name="Tapia R."/>
            <person name="Han C."/>
            <person name="Goodwin L."/>
            <person name="Pitluck S."/>
            <person name="Liolios K."/>
            <person name="Ioanna P."/>
            <person name="Ivanova N."/>
            <person name="Mavromatis K."/>
            <person name="Mikhailova N."/>
            <person name="Pati A."/>
            <person name="Chen A."/>
            <person name="Palaniappan K."/>
            <person name="Land M."/>
            <person name="Hauser L."/>
            <person name="Chang Y.J."/>
            <person name="Jeffries C.D."/>
            <person name="Bilek Y."/>
            <person name="Hader T."/>
            <person name="Rohde M."/>
            <person name="Spring S."/>
            <person name="Sikorski J."/>
            <person name="Goker M."/>
            <person name="Woyke T."/>
            <person name="Bristow J."/>
            <person name="Eisen J.A."/>
            <person name="Markowitz V."/>
            <person name="Hugenholtz P."/>
            <person name="Kyrpides N.C."/>
            <person name="Klenk H.P."/>
        </authorList>
    </citation>
    <scope>NUCLEOTIDE SEQUENCE [LARGE SCALE GENOMIC DNA]</scope>
    <source>
        <strain evidence="11">ATCC 35584 / DSM 2162 / JCM 9187 / O7/1</strain>
    </source>
</reference>
<keyword evidence="4" id="KW-0963">Cytoplasm</keyword>
<keyword evidence="2 4" id="KW-0521">NADP</keyword>
<evidence type="ECO:0000259" key="8">
    <source>
        <dbReference type="Pfam" id="PF03807"/>
    </source>
</evidence>
<dbReference type="UniPathway" id="UPA00098">
    <property type="reaction ID" value="UER00361"/>
</dbReference>
<evidence type="ECO:0000259" key="9">
    <source>
        <dbReference type="Pfam" id="PF14748"/>
    </source>
</evidence>
<dbReference type="FunFam" id="1.10.3730.10:FF:000001">
    <property type="entry name" value="Pyrroline-5-carboxylate reductase"/>
    <property type="match status" value="1"/>
</dbReference>
<keyword evidence="4 7" id="KW-0641">Proline biosynthesis</keyword>
<dbReference type="SUPFAM" id="SSF51735">
    <property type="entry name" value="NAD(P)-binding Rossmann-fold domains"/>
    <property type="match status" value="1"/>
</dbReference>
<comment type="catalytic activity">
    <reaction evidence="4 7">
        <text>L-proline + NADP(+) = (S)-1-pyrroline-5-carboxylate + NADPH + 2 H(+)</text>
        <dbReference type="Rhea" id="RHEA:14109"/>
        <dbReference type="ChEBI" id="CHEBI:15378"/>
        <dbReference type="ChEBI" id="CHEBI:17388"/>
        <dbReference type="ChEBI" id="CHEBI:57783"/>
        <dbReference type="ChEBI" id="CHEBI:58349"/>
        <dbReference type="ChEBI" id="CHEBI:60039"/>
        <dbReference type="EC" id="1.5.1.2"/>
    </reaction>
</comment>
<dbReference type="EC" id="1.5.1.2" evidence="4 5"/>
<accession>E8R934</accession>